<gene>
    <name evidence="3" type="ORF">GCM10009809_09600</name>
</gene>
<proteinExistence type="predicted"/>
<dbReference type="EMBL" id="BAAAPM010000003">
    <property type="protein sequence ID" value="GAA1715509.1"/>
    <property type="molecule type" value="Genomic_DNA"/>
</dbReference>
<dbReference type="Proteomes" id="UP001501138">
    <property type="component" value="Unassembled WGS sequence"/>
</dbReference>
<dbReference type="RefSeq" id="WP_344246197.1">
    <property type="nucleotide sequence ID" value="NZ_BAAAPM010000003.1"/>
</dbReference>
<protein>
    <submittedName>
        <fullName evidence="3">Uncharacterized protein</fullName>
    </submittedName>
</protein>
<evidence type="ECO:0000313" key="4">
    <source>
        <dbReference type="Proteomes" id="UP001501138"/>
    </source>
</evidence>
<feature type="compositionally biased region" description="Low complexity" evidence="1">
    <location>
        <begin position="73"/>
        <end position="126"/>
    </location>
</feature>
<sequence>MKARSAWIVSGALGAVGLGATVATAQGMFDAPEDDVVSSAVQVGDAATSAGEPGGGAGATPSPADVQNGSSITTVTAGSAASPATAPTSHTPTSPASPVTAQTPVTPASPTTAQTAQTAQSAASAD</sequence>
<feature type="region of interest" description="Disordered" evidence="1">
    <location>
        <begin position="36"/>
        <end position="126"/>
    </location>
</feature>
<keyword evidence="2" id="KW-0732">Signal</keyword>
<feature type="signal peptide" evidence="2">
    <location>
        <begin position="1"/>
        <end position="25"/>
    </location>
</feature>
<keyword evidence="4" id="KW-1185">Reference proteome</keyword>
<accession>A0ABN2J0R7</accession>
<comment type="caution">
    <text evidence="3">The sequence shown here is derived from an EMBL/GenBank/DDBJ whole genome shotgun (WGS) entry which is preliminary data.</text>
</comment>
<evidence type="ECO:0000256" key="1">
    <source>
        <dbReference type="SAM" id="MobiDB-lite"/>
    </source>
</evidence>
<evidence type="ECO:0000256" key="2">
    <source>
        <dbReference type="SAM" id="SignalP"/>
    </source>
</evidence>
<organism evidence="3 4">
    <name type="scientific">Isoptericola hypogeus</name>
    <dbReference type="NCBI Taxonomy" id="300179"/>
    <lineage>
        <taxon>Bacteria</taxon>
        <taxon>Bacillati</taxon>
        <taxon>Actinomycetota</taxon>
        <taxon>Actinomycetes</taxon>
        <taxon>Micrococcales</taxon>
        <taxon>Promicromonosporaceae</taxon>
        <taxon>Isoptericola</taxon>
    </lineage>
</organism>
<reference evidence="3 4" key="1">
    <citation type="journal article" date="2019" name="Int. J. Syst. Evol. Microbiol.">
        <title>The Global Catalogue of Microorganisms (GCM) 10K type strain sequencing project: providing services to taxonomists for standard genome sequencing and annotation.</title>
        <authorList>
            <consortium name="The Broad Institute Genomics Platform"/>
            <consortium name="The Broad Institute Genome Sequencing Center for Infectious Disease"/>
            <person name="Wu L."/>
            <person name="Ma J."/>
        </authorList>
    </citation>
    <scope>NUCLEOTIDE SEQUENCE [LARGE SCALE GENOMIC DNA]</scope>
    <source>
        <strain evidence="3 4">JCM 15589</strain>
    </source>
</reference>
<name>A0ABN2J0R7_9MICO</name>
<evidence type="ECO:0000313" key="3">
    <source>
        <dbReference type="EMBL" id="GAA1715509.1"/>
    </source>
</evidence>
<feature type="chain" id="PRO_5046176131" evidence="2">
    <location>
        <begin position="26"/>
        <end position="126"/>
    </location>
</feature>